<dbReference type="Gene3D" id="3.20.20.150">
    <property type="entry name" value="Divalent-metal-dependent TIM barrel enzymes"/>
    <property type="match status" value="1"/>
</dbReference>
<accession>A0A511ZFB7</accession>
<sequence length="133" mass="15401">MLKPIIDPNIITQIIEETKCGLLLDTAHAQMTCRYLNKDVFDYVSQLPLQNLKELHITGIQHDGNRYRDSMPMTRADWELAEWALENVHNGIWSAPWAVSFEYGGVGPAFEWRTESHVLAEQVPRLQRLVNRK</sequence>
<gene>
    <name evidence="1" type="ORF">OSO01_08880</name>
</gene>
<evidence type="ECO:0000313" key="2">
    <source>
        <dbReference type="Proteomes" id="UP000321558"/>
    </source>
</evidence>
<comment type="caution">
    <text evidence="1">The sequence shown here is derived from an EMBL/GenBank/DDBJ whole genome shotgun (WGS) entry which is preliminary data.</text>
</comment>
<proteinExistence type="predicted"/>
<organism evidence="1 2">
    <name type="scientific">Oceanobacillus sojae</name>
    <dbReference type="NCBI Taxonomy" id="582851"/>
    <lineage>
        <taxon>Bacteria</taxon>
        <taxon>Bacillati</taxon>
        <taxon>Bacillota</taxon>
        <taxon>Bacilli</taxon>
        <taxon>Bacillales</taxon>
        <taxon>Bacillaceae</taxon>
        <taxon>Oceanobacillus</taxon>
    </lineage>
</organism>
<name>A0A511ZFB7_9BACI</name>
<evidence type="ECO:0000313" key="1">
    <source>
        <dbReference type="EMBL" id="GEN86149.1"/>
    </source>
</evidence>
<protein>
    <recommendedName>
        <fullName evidence="3">Xylose isomerase-like TIM barrel domain-containing protein</fullName>
    </recommendedName>
</protein>
<dbReference type="EMBL" id="BJYM01000003">
    <property type="protein sequence ID" value="GEN86149.1"/>
    <property type="molecule type" value="Genomic_DNA"/>
</dbReference>
<evidence type="ECO:0008006" key="3">
    <source>
        <dbReference type="Google" id="ProtNLM"/>
    </source>
</evidence>
<reference evidence="1 2" key="1">
    <citation type="submission" date="2019-07" db="EMBL/GenBank/DDBJ databases">
        <title>Whole genome shotgun sequence of Oceanobacillus sojae NBRC 105379.</title>
        <authorList>
            <person name="Hosoyama A."/>
            <person name="Uohara A."/>
            <person name="Ohji S."/>
            <person name="Ichikawa N."/>
        </authorList>
    </citation>
    <scope>NUCLEOTIDE SEQUENCE [LARGE SCALE GENOMIC DNA]</scope>
    <source>
        <strain evidence="1 2">NBRC 105379</strain>
    </source>
</reference>
<dbReference type="Pfam" id="PF05114">
    <property type="entry name" value="MbnB_TglH_ChrH"/>
    <property type="match status" value="1"/>
</dbReference>
<dbReference type="Proteomes" id="UP000321558">
    <property type="component" value="Unassembled WGS sequence"/>
</dbReference>
<dbReference type="InterPro" id="IPR007801">
    <property type="entry name" value="MbnB/TglH/ChrH"/>
</dbReference>
<dbReference type="AlphaFoldDB" id="A0A511ZFB7"/>
<keyword evidence="2" id="KW-1185">Reference proteome</keyword>